<comment type="caution">
    <text evidence="2">The sequence shown here is derived from an EMBL/GenBank/DDBJ whole genome shotgun (WGS) entry which is preliminary data.</text>
</comment>
<organism evidence="2 3">
    <name type="scientific">Ferrimonas gelatinilytica</name>
    <dbReference type="NCBI Taxonomy" id="1255257"/>
    <lineage>
        <taxon>Bacteria</taxon>
        <taxon>Pseudomonadati</taxon>
        <taxon>Pseudomonadota</taxon>
        <taxon>Gammaproteobacteria</taxon>
        <taxon>Alteromonadales</taxon>
        <taxon>Ferrimonadaceae</taxon>
        <taxon>Ferrimonas</taxon>
    </lineage>
</organism>
<evidence type="ECO:0000313" key="3">
    <source>
        <dbReference type="Proteomes" id="UP001501600"/>
    </source>
</evidence>
<evidence type="ECO:0000256" key="1">
    <source>
        <dbReference type="SAM" id="MobiDB-lite"/>
    </source>
</evidence>
<accession>A0ABP9SC21</accession>
<name>A0ABP9SC21_9GAMM</name>
<gene>
    <name evidence="2" type="ORF">GCM10025772_26110</name>
</gene>
<proteinExistence type="predicted"/>
<dbReference type="Proteomes" id="UP001501600">
    <property type="component" value="Unassembled WGS sequence"/>
</dbReference>
<dbReference type="EMBL" id="BAABLF010000028">
    <property type="protein sequence ID" value="GAA5194034.1"/>
    <property type="molecule type" value="Genomic_DNA"/>
</dbReference>
<evidence type="ECO:0000313" key="2">
    <source>
        <dbReference type="EMBL" id="GAA5194034.1"/>
    </source>
</evidence>
<reference evidence="3" key="1">
    <citation type="journal article" date="2019" name="Int. J. Syst. Evol. Microbiol.">
        <title>The Global Catalogue of Microorganisms (GCM) 10K type strain sequencing project: providing services to taxonomists for standard genome sequencing and annotation.</title>
        <authorList>
            <consortium name="The Broad Institute Genomics Platform"/>
            <consortium name="The Broad Institute Genome Sequencing Center for Infectious Disease"/>
            <person name="Wu L."/>
            <person name="Ma J."/>
        </authorList>
    </citation>
    <scope>NUCLEOTIDE SEQUENCE [LARGE SCALE GENOMIC DNA]</scope>
    <source>
        <strain evidence="3">JCM 18720</strain>
    </source>
</reference>
<keyword evidence="3" id="KW-1185">Reference proteome</keyword>
<protein>
    <submittedName>
        <fullName evidence="2">Uncharacterized protein</fullName>
    </submittedName>
</protein>
<dbReference type="RefSeq" id="WP_345317612.1">
    <property type="nucleotide sequence ID" value="NZ_BAABLF010000028.1"/>
</dbReference>
<sequence length="45" mass="5341">MAEHEKQGVPTHQPQEHQQNWREGRLGQQLVDLLEEAAEHRLKEE</sequence>
<feature type="region of interest" description="Disordered" evidence="1">
    <location>
        <begin position="1"/>
        <end position="27"/>
    </location>
</feature>